<dbReference type="SUPFAM" id="SSF52058">
    <property type="entry name" value="L domain-like"/>
    <property type="match status" value="1"/>
</dbReference>
<reference evidence="21 22" key="1">
    <citation type="journal article" date="2023" name="Hortic Res">
        <title>The complete reference genome for grapevine (Vitis vinifera L.) genetics and breeding.</title>
        <authorList>
            <person name="Shi X."/>
            <person name="Cao S."/>
            <person name="Wang X."/>
            <person name="Huang S."/>
            <person name="Wang Y."/>
            <person name="Liu Z."/>
            <person name="Liu W."/>
            <person name="Leng X."/>
            <person name="Peng Y."/>
            <person name="Wang N."/>
            <person name="Wang Y."/>
            <person name="Ma Z."/>
            <person name="Xu X."/>
            <person name="Zhang F."/>
            <person name="Xue H."/>
            <person name="Zhong H."/>
            <person name="Wang Y."/>
            <person name="Zhang K."/>
            <person name="Velt A."/>
            <person name="Avia K."/>
            <person name="Holtgrawe D."/>
            <person name="Grimplet J."/>
            <person name="Matus J.T."/>
            <person name="Ware D."/>
            <person name="Wu X."/>
            <person name="Wang H."/>
            <person name="Liu C."/>
            <person name="Fang Y."/>
            <person name="Rustenholz C."/>
            <person name="Cheng Z."/>
            <person name="Xiao H."/>
            <person name="Zhou Y."/>
        </authorList>
    </citation>
    <scope>NUCLEOTIDE SEQUENCE [LARGE SCALE GENOMIC DNA]</scope>
    <source>
        <strain evidence="22">cv. Pinot noir / PN40024</strain>
        <tissue evidence="21">Leaf</tissue>
    </source>
</reference>
<evidence type="ECO:0000259" key="20">
    <source>
        <dbReference type="PROSITE" id="PS50011"/>
    </source>
</evidence>
<dbReference type="InterPro" id="IPR021720">
    <property type="entry name" value="Malectin_dom"/>
</dbReference>
<keyword evidence="4" id="KW-0597">Phosphoprotein</keyword>
<dbReference type="InterPro" id="IPR032675">
    <property type="entry name" value="LRR_dom_sf"/>
</dbReference>
<keyword evidence="22" id="KW-1185">Reference proteome</keyword>
<keyword evidence="6 19" id="KW-0812">Transmembrane</keyword>
<dbReference type="Proteomes" id="UP001227230">
    <property type="component" value="Chromosome 19"/>
</dbReference>
<evidence type="ECO:0000256" key="8">
    <source>
        <dbReference type="ARBA" id="ARBA00022741"/>
    </source>
</evidence>
<dbReference type="SUPFAM" id="SSF56112">
    <property type="entry name" value="Protein kinase-like (PK-like)"/>
    <property type="match status" value="2"/>
</dbReference>
<feature type="region of interest" description="Disordered" evidence="18">
    <location>
        <begin position="1024"/>
        <end position="1054"/>
    </location>
</feature>
<dbReference type="InterPro" id="IPR011009">
    <property type="entry name" value="Kinase-like_dom_sf"/>
</dbReference>
<comment type="catalytic activity">
    <reaction evidence="15">
        <text>L-threonyl-[protein] + ATP = O-phospho-L-threonyl-[protein] + ADP + H(+)</text>
        <dbReference type="Rhea" id="RHEA:46608"/>
        <dbReference type="Rhea" id="RHEA-COMP:11060"/>
        <dbReference type="Rhea" id="RHEA-COMP:11605"/>
        <dbReference type="ChEBI" id="CHEBI:15378"/>
        <dbReference type="ChEBI" id="CHEBI:30013"/>
        <dbReference type="ChEBI" id="CHEBI:30616"/>
        <dbReference type="ChEBI" id="CHEBI:61977"/>
        <dbReference type="ChEBI" id="CHEBI:456216"/>
        <dbReference type="EC" id="2.7.11.1"/>
    </reaction>
</comment>
<dbReference type="Pfam" id="PF07714">
    <property type="entry name" value="PK_Tyr_Ser-Thr"/>
    <property type="match status" value="1"/>
</dbReference>
<evidence type="ECO:0000256" key="19">
    <source>
        <dbReference type="SAM" id="Phobius"/>
    </source>
</evidence>
<dbReference type="SMART" id="SM00220">
    <property type="entry name" value="S_TKc"/>
    <property type="match status" value="1"/>
</dbReference>
<keyword evidence="9" id="KW-0418">Kinase</keyword>
<comment type="subcellular location">
    <subcellularLocation>
        <location evidence="1">Membrane</location>
        <topology evidence="1">Single-pass type I membrane protein</topology>
    </subcellularLocation>
</comment>
<keyword evidence="7" id="KW-0732">Signal</keyword>
<dbReference type="PROSITE" id="PS00107">
    <property type="entry name" value="PROTEIN_KINASE_ATP"/>
    <property type="match status" value="1"/>
</dbReference>
<evidence type="ECO:0000256" key="15">
    <source>
        <dbReference type="ARBA" id="ARBA00047899"/>
    </source>
</evidence>
<feature type="transmembrane region" description="Helical" evidence="19">
    <location>
        <begin position="656"/>
        <end position="685"/>
    </location>
</feature>
<dbReference type="PANTHER" id="PTHR48006:SF52">
    <property type="entry name" value="PROTEIN KINASE DOMAIN-CONTAINING PROTEIN"/>
    <property type="match status" value="1"/>
</dbReference>
<evidence type="ECO:0000256" key="13">
    <source>
        <dbReference type="ARBA" id="ARBA00023170"/>
    </source>
</evidence>
<evidence type="ECO:0000256" key="18">
    <source>
        <dbReference type="SAM" id="MobiDB-lite"/>
    </source>
</evidence>
<dbReference type="Gene3D" id="1.10.510.10">
    <property type="entry name" value="Transferase(Phosphotransferase) domain 1"/>
    <property type="match status" value="2"/>
</dbReference>
<dbReference type="CDD" id="cd14066">
    <property type="entry name" value="STKc_IRAK"/>
    <property type="match status" value="1"/>
</dbReference>
<evidence type="ECO:0000256" key="14">
    <source>
        <dbReference type="ARBA" id="ARBA00023180"/>
    </source>
</evidence>
<dbReference type="InterPro" id="IPR017441">
    <property type="entry name" value="Protein_kinase_ATP_BS"/>
</dbReference>
<dbReference type="InterPro" id="IPR051824">
    <property type="entry name" value="LRR_Rcpt-Like_S/T_Kinase"/>
</dbReference>
<keyword evidence="5" id="KW-0808">Transferase</keyword>
<keyword evidence="8 17" id="KW-0547">Nucleotide-binding</keyword>
<evidence type="ECO:0000256" key="3">
    <source>
        <dbReference type="ARBA" id="ARBA00022527"/>
    </source>
</evidence>
<dbReference type="PANTHER" id="PTHR48006">
    <property type="entry name" value="LEUCINE-RICH REPEAT-CONTAINING PROTEIN DDB_G0281931-RELATED"/>
    <property type="match status" value="1"/>
</dbReference>
<gene>
    <name evidence="21" type="ORF">VitviT2T_029371</name>
</gene>
<evidence type="ECO:0000256" key="7">
    <source>
        <dbReference type="ARBA" id="ARBA00022729"/>
    </source>
</evidence>
<dbReference type="EC" id="2.7.11.1" evidence="2"/>
<evidence type="ECO:0000256" key="10">
    <source>
        <dbReference type="ARBA" id="ARBA00022840"/>
    </source>
</evidence>
<evidence type="ECO:0000313" key="22">
    <source>
        <dbReference type="Proteomes" id="UP001227230"/>
    </source>
</evidence>
<evidence type="ECO:0000256" key="5">
    <source>
        <dbReference type="ARBA" id="ARBA00022679"/>
    </source>
</evidence>
<evidence type="ECO:0000256" key="12">
    <source>
        <dbReference type="ARBA" id="ARBA00023136"/>
    </source>
</evidence>
<evidence type="ECO:0000256" key="1">
    <source>
        <dbReference type="ARBA" id="ARBA00004479"/>
    </source>
</evidence>
<dbReference type="Gene3D" id="3.80.10.10">
    <property type="entry name" value="Ribonuclease Inhibitor"/>
    <property type="match status" value="2"/>
</dbReference>
<dbReference type="EMBL" id="CP126666">
    <property type="protein sequence ID" value="WKA11922.1"/>
    <property type="molecule type" value="Genomic_DNA"/>
</dbReference>
<dbReference type="Pfam" id="PF11721">
    <property type="entry name" value="Malectin"/>
    <property type="match status" value="1"/>
</dbReference>
<comment type="catalytic activity">
    <reaction evidence="16">
        <text>L-seryl-[protein] + ATP = O-phospho-L-seryl-[protein] + ADP + H(+)</text>
        <dbReference type="Rhea" id="RHEA:17989"/>
        <dbReference type="Rhea" id="RHEA-COMP:9863"/>
        <dbReference type="Rhea" id="RHEA-COMP:11604"/>
        <dbReference type="ChEBI" id="CHEBI:15378"/>
        <dbReference type="ChEBI" id="CHEBI:29999"/>
        <dbReference type="ChEBI" id="CHEBI:30616"/>
        <dbReference type="ChEBI" id="CHEBI:83421"/>
        <dbReference type="ChEBI" id="CHEBI:456216"/>
        <dbReference type="EC" id="2.7.11.1"/>
    </reaction>
</comment>
<evidence type="ECO:0000256" key="9">
    <source>
        <dbReference type="ARBA" id="ARBA00022777"/>
    </source>
</evidence>
<evidence type="ECO:0000313" key="21">
    <source>
        <dbReference type="EMBL" id="WKA11922.1"/>
    </source>
</evidence>
<dbReference type="PROSITE" id="PS50011">
    <property type="entry name" value="PROTEIN_KINASE_DOM"/>
    <property type="match status" value="2"/>
</dbReference>
<keyword evidence="10 17" id="KW-0067">ATP-binding</keyword>
<evidence type="ECO:0000256" key="17">
    <source>
        <dbReference type="PROSITE-ProRule" id="PRU10141"/>
    </source>
</evidence>
<dbReference type="InterPro" id="IPR001245">
    <property type="entry name" value="Ser-Thr/Tyr_kinase_cat_dom"/>
</dbReference>
<keyword evidence="11 19" id="KW-1133">Transmembrane helix</keyword>
<dbReference type="InterPro" id="IPR008271">
    <property type="entry name" value="Ser/Thr_kinase_AS"/>
</dbReference>
<protein>
    <recommendedName>
        <fullName evidence="2">non-specific serine/threonine protein kinase</fullName>
        <ecNumber evidence="2">2.7.11.1</ecNumber>
    </recommendedName>
</protein>
<feature type="domain" description="Protein kinase" evidence="20">
    <location>
        <begin position="1"/>
        <end position="248"/>
    </location>
</feature>
<dbReference type="Gene3D" id="2.60.120.430">
    <property type="entry name" value="Galactose-binding lectin"/>
    <property type="match status" value="1"/>
</dbReference>
<feature type="binding site" evidence="17">
    <location>
        <position position="749"/>
    </location>
    <ligand>
        <name>ATP</name>
        <dbReference type="ChEBI" id="CHEBI:30616"/>
    </ligand>
</feature>
<sequence length="1067" mass="118020">MENNSLTHALFGPKECQLQLDWPTRHRICVGIARGLAYLHEESRLKIVHRDIKATNVLLDKNLNPKISDFGLAKLDEEDNTHISTRIAVEALEEIAKTLGKTDWNFSADPCGGEWGWATKNPVKGSENAVTCSCTNNTVCHVVGIVLKTQNLPGSLPPELVKLPYLQEIDFTRNYLNGSIPPEWGTMQLVNISLMGNRLTGSIPKELGNISTLANLTVESNQLSGVLPQELGNLPSIERILLTSNNFTGELPETFAGLTTLKDFRVADNQFTGKIPNFIQNWTKLEKLVIHGSGFSGPIPSGIALLTKITDLRISDLNGTEATFPPLSDMRNLKTLILRSCSIVGPLPDYLGEMTKLKTLSVFDSFGVEQFLMHSVYEFSCRDLSFNKLTGEIPSSFVGLSKADYIDLSYNNFTSESSRGCQERSVNLFGSSSGGNNSGIVSCLRSFNCPKKFYSMHINCGGKEVIVDGNTTYEDDKDSGGPSKFYQSRTNWAFSSTGHFMDDDHPTDSFIGTNVSRLAMENSGLYTTARLSALSLTYYGFCLENGNYTVKLHFAEITFTDDKTYSSLGRRLFDVYVQDELVLKDFNIEDEAGGVSKEILKFFTAIVTNNTLEIRFYWAGKGTTGIPVRGVYGPLISAISVDPDFIPPTENRSSSISVGIVVGVVVGIVAGVILLVFLVIGILWWRVCLRRKDTLEQELKGLDLQTGLFTLRQIKAATNNFDAANKIGEGGFGSVYKGVLSDGTIIAVKQLSSKSKQGNREFVTEIGMISALQHPHLVKLYGCCIEGNQLLLIYEYMENNSLARALFGPEECQLQLDWPTRHRICVGIARGLAYLHEESRLKIVHRDIKATNVLLDKDLNPKISDFGLAKLDEEYNTHISTRIAGTFGYMAPEYAMRGYLTDKADVYSFGVVALEIVSGRSNTTYRPKEESIYLLDRALSLKEKGSLMDIVDPRLGSDFNKEEVMAMLNIALLCTTISSAVRPAMSSVVSMLEGRTAVQDIVSDPSAPSDDLKLEEMKEHYRHIQEKSMGVSESKAQSMPDGPWTASSSIPDLYPVNLDSEYWEKRD</sequence>
<keyword evidence="3" id="KW-0723">Serine/threonine-protein kinase</keyword>
<evidence type="ECO:0000256" key="11">
    <source>
        <dbReference type="ARBA" id="ARBA00022989"/>
    </source>
</evidence>
<keyword evidence="14" id="KW-0325">Glycoprotein</keyword>
<evidence type="ECO:0000256" key="2">
    <source>
        <dbReference type="ARBA" id="ARBA00012513"/>
    </source>
</evidence>
<keyword evidence="12 19" id="KW-0472">Membrane</keyword>
<keyword evidence="13" id="KW-0675">Receptor</keyword>
<proteinExistence type="predicted"/>
<dbReference type="InterPro" id="IPR000719">
    <property type="entry name" value="Prot_kinase_dom"/>
</dbReference>
<evidence type="ECO:0000256" key="6">
    <source>
        <dbReference type="ARBA" id="ARBA00022692"/>
    </source>
</evidence>
<dbReference type="Pfam" id="PF00069">
    <property type="entry name" value="Pkinase"/>
    <property type="match status" value="1"/>
</dbReference>
<evidence type="ECO:0000256" key="4">
    <source>
        <dbReference type="ARBA" id="ARBA00022553"/>
    </source>
</evidence>
<name>A0ABY9DX47_VITVI</name>
<feature type="domain" description="Protein kinase" evidence="20">
    <location>
        <begin position="721"/>
        <end position="1007"/>
    </location>
</feature>
<dbReference type="Gene3D" id="3.30.200.20">
    <property type="entry name" value="Phosphorylase Kinase, domain 1"/>
    <property type="match status" value="1"/>
</dbReference>
<evidence type="ECO:0000256" key="16">
    <source>
        <dbReference type="ARBA" id="ARBA00048679"/>
    </source>
</evidence>
<dbReference type="PROSITE" id="PS00108">
    <property type="entry name" value="PROTEIN_KINASE_ST"/>
    <property type="match status" value="2"/>
</dbReference>
<accession>A0ABY9DX47</accession>
<organism evidence="21 22">
    <name type="scientific">Vitis vinifera</name>
    <name type="common">Grape</name>
    <dbReference type="NCBI Taxonomy" id="29760"/>
    <lineage>
        <taxon>Eukaryota</taxon>
        <taxon>Viridiplantae</taxon>
        <taxon>Streptophyta</taxon>
        <taxon>Embryophyta</taxon>
        <taxon>Tracheophyta</taxon>
        <taxon>Spermatophyta</taxon>
        <taxon>Magnoliopsida</taxon>
        <taxon>eudicotyledons</taxon>
        <taxon>Gunneridae</taxon>
        <taxon>Pentapetalae</taxon>
        <taxon>rosids</taxon>
        <taxon>Vitales</taxon>
        <taxon>Vitaceae</taxon>
        <taxon>Viteae</taxon>
        <taxon>Vitis</taxon>
    </lineage>
</organism>